<keyword evidence="4" id="KW-0440">LIM domain</keyword>
<evidence type="ECO:0000256" key="3">
    <source>
        <dbReference type="ARBA" id="ARBA00022833"/>
    </source>
</evidence>
<dbReference type="PROSITE" id="PS50023">
    <property type="entry name" value="LIM_DOMAIN_2"/>
    <property type="match status" value="1"/>
</dbReference>
<proteinExistence type="predicted"/>
<dbReference type="PANTHER" id="PTHR24211">
    <property type="entry name" value="LIM DOMAIN-CONTAINING PROTEIN"/>
    <property type="match status" value="1"/>
</dbReference>
<reference evidence="5" key="2">
    <citation type="submission" date="2020-05" db="UniProtKB">
        <authorList>
            <consortium name="EnsemblMetazoa"/>
        </authorList>
    </citation>
    <scope>IDENTIFICATION</scope>
    <source>
        <strain evidence="5">Indian</strain>
    </source>
</reference>
<keyword evidence="1" id="KW-0479">Metal-binding</keyword>
<keyword evidence="6" id="KW-1185">Reference proteome</keyword>
<evidence type="ECO:0000313" key="6">
    <source>
        <dbReference type="Proteomes" id="UP000076408"/>
    </source>
</evidence>
<dbReference type="STRING" id="30069.A0A182YR63"/>
<dbReference type="InterPro" id="IPR001781">
    <property type="entry name" value="Znf_LIM"/>
</dbReference>
<dbReference type="VEuPathDB" id="VectorBase:ASTE000560"/>
<dbReference type="EnsemblMetazoa" id="ASTEI10949-RA">
    <property type="protein sequence ID" value="ASTEI10949-PA"/>
    <property type="gene ID" value="ASTEI10949"/>
</dbReference>
<dbReference type="Pfam" id="PF00412">
    <property type="entry name" value="LIM"/>
    <property type="match status" value="1"/>
</dbReference>
<protein>
    <submittedName>
        <fullName evidence="5">Uncharacterized protein</fullName>
    </submittedName>
</protein>
<dbReference type="SUPFAM" id="SSF57716">
    <property type="entry name" value="Glucocorticoid receptor-like (DNA-binding domain)"/>
    <property type="match status" value="1"/>
</dbReference>
<reference evidence="6" key="1">
    <citation type="journal article" date="2014" name="Genome Biol.">
        <title>Genome analysis of a major urban malaria vector mosquito, Anopheles stephensi.</title>
        <authorList>
            <person name="Jiang X."/>
            <person name="Peery A."/>
            <person name="Hall A.B."/>
            <person name="Sharma A."/>
            <person name="Chen X.G."/>
            <person name="Waterhouse R.M."/>
            <person name="Komissarov A."/>
            <person name="Riehle M.M."/>
            <person name="Shouche Y."/>
            <person name="Sharakhova M.V."/>
            <person name="Lawson D."/>
            <person name="Pakpour N."/>
            <person name="Arensburger P."/>
            <person name="Davidson V.L."/>
            <person name="Eiglmeier K."/>
            <person name="Emrich S."/>
            <person name="George P."/>
            <person name="Kennedy R.C."/>
            <person name="Mane S.P."/>
            <person name="Maslen G."/>
            <person name="Oringanje C."/>
            <person name="Qi Y."/>
            <person name="Settlage R."/>
            <person name="Tojo M."/>
            <person name="Tubio J.M."/>
            <person name="Unger M.F."/>
            <person name="Wang B."/>
            <person name="Vernick K.D."/>
            <person name="Ribeiro J.M."/>
            <person name="James A.A."/>
            <person name="Michel K."/>
            <person name="Riehle M.A."/>
            <person name="Luckhart S."/>
            <person name="Sharakhov I.V."/>
            <person name="Tu Z."/>
        </authorList>
    </citation>
    <scope>NUCLEOTIDE SEQUENCE [LARGE SCALE GENOMIC DNA]</scope>
    <source>
        <strain evidence="6">Indian</strain>
    </source>
</reference>
<dbReference type="OMA" id="MFISEEM"/>
<dbReference type="PROSITE" id="PS00478">
    <property type="entry name" value="LIM_DOMAIN_1"/>
    <property type="match status" value="1"/>
</dbReference>
<dbReference type="InterPro" id="IPR010442">
    <property type="entry name" value="PET_domain"/>
</dbReference>
<evidence type="ECO:0000256" key="2">
    <source>
        <dbReference type="ARBA" id="ARBA00022737"/>
    </source>
</evidence>
<dbReference type="PANTHER" id="PTHR24211:SF37">
    <property type="entry name" value="PROTEIN ESPINAS-LIKE PROTEIN"/>
    <property type="match status" value="1"/>
</dbReference>
<dbReference type="CDD" id="cd09414">
    <property type="entry name" value="LIM1_LIMPETin"/>
    <property type="match status" value="1"/>
</dbReference>
<accession>A0A182YR63</accession>
<dbReference type="Proteomes" id="UP000076408">
    <property type="component" value="Unassembled WGS sequence"/>
</dbReference>
<dbReference type="FunFam" id="2.10.110.10:FF:000093">
    <property type="entry name" value="prickle-like protein 4 isoform X3"/>
    <property type="match status" value="1"/>
</dbReference>
<dbReference type="Gene3D" id="2.10.110.10">
    <property type="entry name" value="Cysteine Rich Protein"/>
    <property type="match status" value="1"/>
</dbReference>
<dbReference type="VEuPathDB" id="VectorBase:ASTEI20_031456"/>
<sequence length="164" mass="18396">MEPPAILRPPKQDLALDYCKHVEEQNRGSYEDFVAARNEIALDIGYVKDTPQATKCAGCSDALSQGEMAVTAPKFREQTLWHPRCFKCTTCDELLVDLTYCVHDDQIYCERHYAEMLKPRCSACDEVGGDNTFPSCPNMHSFRRLSVVVGLGPVSRGRMSLTTD</sequence>
<dbReference type="AlphaFoldDB" id="A0A182YR63"/>
<evidence type="ECO:0000313" key="5">
    <source>
        <dbReference type="EnsemblMetazoa" id="ASTEI10949-PA"/>
    </source>
</evidence>
<dbReference type="Pfam" id="PF06297">
    <property type="entry name" value="PET"/>
    <property type="match status" value="1"/>
</dbReference>
<dbReference type="SMART" id="SM00132">
    <property type="entry name" value="LIM"/>
    <property type="match status" value="1"/>
</dbReference>
<keyword evidence="3" id="KW-0862">Zinc</keyword>
<keyword evidence="2" id="KW-0677">Repeat</keyword>
<evidence type="ECO:0000256" key="1">
    <source>
        <dbReference type="ARBA" id="ARBA00022723"/>
    </source>
</evidence>
<dbReference type="VEuPathDB" id="VectorBase:ASTEI10949"/>
<dbReference type="GO" id="GO:0008270">
    <property type="term" value="F:zinc ion binding"/>
    <property type="evidence" value="ECO:0007669"/>
    <property type="project" value="InterPro"/>
</dbReference>
<evidence type="ECO:0000256" key="4">
    <source>
        <dbReference type="ARBA" id="ARBA00023038"/>
    </source>
</evidence>
<dbReference type="InterPro" id="IPR047120">
    <property type="entry name" value="Pk/Esn/Tes"/>
</dbReference>
<name>A0A182YR63_ANOST</name>
<organism evidence="5 6">
    <name type="scientific">Anopheles stephensi</name>
    <name type="common">Indo-Pakistan malaria mosquito</name>
    <dbReference type="NCBI Taxonomy" id="30069"/>
    <lineage>
        <taxon>Eukaryota</taxon>
        <taxon>Metazoa</taxon>
        <taxon>Ecdysozoa</taxon>
        <taxon>Arthropoda</taxon>
        <taxon>Hexapoda</taxon>
        <taxon>Insecta</taxon>
        <taxon>Pterygota</taxon>
        <taxon>Neoptera</taxon>
        <taxon>Endopterygota</taxon>
        <taxon>Diptera</taxon>
        <taxon>Nematocera</taxon>
        <taxon>Culicoidea</taxon>
        <taxon>Culicidae</taxon>
        <taxon>Anophelinae</taxon>
        <taxon>Anopheles</taxon>
    </lineage>
</organism>